<protein>
    <submittedName>
        <fullName evidence="1">6219_t:CDS:1</fullName>
    </submittedName>
</protein>
<proteinExistence type="predicted"/>
<evidence type="ECO:0000313" key="2">
    <source>
        <dbReference type="Proteomes" id="UP000789508"/>
    </source>
</evidence>
<feature type="non-terminal residue" evidence="1">
    <location>
        <position position="46"/>
    </location>
</feature>
<accession>A0A9N9J6P2</accession>
<organism evidence="1 2">
    <name type="scientific">Ambispora leptoticha</name>
    <dbReference type="NCBI Taxonomy" id="144679"/>
    <lineage>
        <taxon>Eukaryota</taxon>
        <taxon>Fungi</taxon>
        <taxon>Fungi incertae sedis</taxon>
        <taxon>Mucoromycota</taxon>
        <taxon>Glomeromycotina</taxon>
        <taxon>Glomeromycetes</taxon>
        <taxon>Archaeosporales</taxon>
        <taxon>Ambisporaceae</taxon>
        <taxon>Ambispora</taxon>
    </lineage>
</organism>
<reference evidence="1" key="1">
    <citation type="submission" date="2021-06" db="EMBL/GenBank/DDBJ databases">
        <authorList>
            <person name="Kallberg Y."/>
            <person name="Tangrot J."/>
            <person name="Rosling A."/>
        </authorList>
    </citation>
    <scope>NUCLEOTIDE SEQUENCE</scope>
    <source>
        <strain evidence="1">FL130A</strain>
    </source>
</reference>
<evidence type="ECO:0000313" key="1">
    <source>
        <dbReference type="EMBL" id="CAG8766246.1"/>
    </source>
</evidence>
<sequence length="46" mass="5406">QVAEFDSIYIMLFEPQIRTWMPYQVSYVSVNPAKLMTFFAISRLSS</sequence>
<dbReference type="Proteomes" id="UP000789508">
    <property type="component" value="Unassembled WGS sequence"/>
</dbReference>
<feature type="non-terminal residue" evidence="1">
    <location>
        <position position="1"/>
    </location>
</feature>
<gene>
    <name evidence="1" type="ORF">ALEPTO_LOCUS13889</name>
</gene>
<name>A0A9N9J6P2_9GLOM</name>
<keyword evidence="2" id="KW-1185">Reference proteome</keyword>
<dbReference type="EMBL" id="CAJVPS010049445">
    <property type="protein sequence ID" value="CAG8766246.1"/>
    <property type="molecule type" value="Genomic_DNA"/>
</dbReference>
<comment type="caution">
    <text evidence="1">The sequence shown here is derived from an EMBL/GenBank/DDBJ whole genome shotgun (WGS) entry which is preliminary data.</text>
</comment>
<dbReference type="AlphaFoldDB" id="A0A9N9J6P2"/>